<gene>
    <name evidence="6" type="ORF">MHL29_09190</name>
</gene>
<reference evidence="6 7" key="1">
    <citation type="submission" date="2022-02" db="EMBL/GenBank/DDBJ databases">
        <title>Uncovering new skin microbiome diversity through culturing and metagenomics.</title>
        <authorList>
            <person name="Conlan S."/>
            <person name="Deming C."/>
            <person name="Nisc Comparative Sequencing Program N."/>
            <person name="Segre J.A."/>
        </authorList>
    </citation>
    <scope>NUCLEOTIDE SEQUENCE [LARGE SCALE GENOMIC DNA]</scope>
    <source>
        <strain evidence="6 7">ACRQZ</strain>
    </source>
</reference>
<dbReference type="Proteomes" id="UP001521931">
    <property type="component" value="Unassembled WGS sequence"/>
</dbReference>
<accession>A0ABS9Q2G7</accession>
<keyword evidence="4 6" id="KW-0808">Transferase</keyword>
<dbReference type="InterPro" id="IPR001173">
    <property type="entry name" value="Glyco_trans_2-like"/>
</dbReference>
<comment type="pathway">
    <text evidence="1">Cell wall biogenesis; cell wall polysaccharide biosynthesis.</text>
</comment>
<feature type="domain" description="Glycosyltransferase 2-like" evidence="5">
    <location>
        <begin position="10"/>
        <end position="112"/>
    </location>
</feature>
<protein>
    <submittedName>
        <fullName evidence="6">Glycosyltransferase</fullName>
        <ecNumber evidence="6">2.4.-.-</ecNumber>
    </submittedName>
</protein>
<evidence type="ECO:0000256" key="4">
    <source>
        <dbReference type="ARBA" id="ARBA00022679"/>
    </source>
</evidence>
<sequence>MTPDASVVAVVVTWNRHDLLLEVLSALRSQTLPVSRVVVVDNASTDGTAETLRAQGEDVVTVTARTNTGGAGGFAIGIRRALELGCDAVWLMDDDTVPEPEALAALVRARGEFPLGTPAVVASRVVWTDGRDHPMNTPRPSPFASAQEREAAASIGCVPVRSASFVSILCDAAAVRERGLPVADYFLWNDDFEYSTRLIRGGHGLACPGSVVVHKTRTFGSTDADPGPRFYYEVRNKVWMWTRSRSLTPVEKVVYGGSSLRRWVRTVARSGDRGTLVRGLARGVRDGVLRGPRRTEDVLSEAVGEQGRAV</sequence>
<name>A0ABS9Q2G7_9MICO</name>
<comment type="caution">
    <text evidence="6">The sequence shown here is derived from an EMBL/GenBank/DDBJ whole genome shotgun (WGS) entry which is preliminary data.</text>
</comment>
<evidence type="ECO:0000256" key="3">
    <source>
        <dbReference type="ARBA" id="ARBA00022676"/>
    </source>
</evidence>
<dbReference type="EC" id="2.4.-.-" evidence="6"/>
<dbReference type="RefSeq" id="WP_239264068.1">
    <property type="nucleotide sequence ID" value="NZ_DAMCTM010000007.1"/>
</dbReference>
<evidence type="ECO:0000256" key="2">
    <source>
        <dbReference type="ARBA" id="ARBA00006739"/>
    </source>
</evidence>
<evidence type="ECO:0000259" key="5">
    <source>
        <dbReference type="Pfam" id="PF00535"/>
    </source>
</evidence>
<dbReference type="InterPro" id="IPR029044">
    <property type="entry name" value="Nucleotide-diphossugar_trans"/>
</dbReference>
<evidence type="ECO:0000313" key="6">
    <source>
        <dbReference type="EMBL" id="MCG7322060.1"/>
    </source>
</evidence>
<dbReference type="Pfam" id="PF00535">
    <property type="entry name" value="Glycos_transf_2"/>
    <property type="match status" value="1"/>
</dbReference>
<keyword evidence="3 6" id="KW-0328">Glycosyltransferase</keyword>
<dbReference type="Gene3D" id="3.90.550.10">
    <property type="entry name" value="Spore Coat Polysaccharide Biosynthesis Protein SpsA, Chain A"/>
    <property type="match status" value="1"/>
</dbReference>
<dbReference type="SUPFAM" id="SSF53448">
    <property type="entry name" value="Nucleotide-diphospho-sugar transferases"/>
    <property type="match status" value="1"/>
</dbReference>
<dbReference type="PANTHER" id="PTHR43179:SF12">
    <property type="entry name" value="GALACTOFURANOSYLTRANSFERASE GLFT2"/>
    <property type="match status" value="1"/>
</dbReference>
<dbReference type="GO" id="GO:0016757">
    <property type="term" value="F:glycosyltransferase activity"/>
    <property type="evidence" value="ECO:0007669"/>
    <property type="project" value="UniProtKB-KW"/>
</dbReference>
<keyword evidence="7" id="KW-1185">Reference proteome</keyword>
<proteinExistence type="inferred from homology"/>
<comment type="similarity">
    <text evidence="2">Belongs to the glycosyltransferase 2 family.</text>
</comment>
<dbReference type="EMBL" id="JAKRCV010000024">
    <property type="protein sequence ID" value="MCG7322060.1"/>
    <property type="molecule type" value="Genomic_DNA"/>
</dbReference>
<organism evidence="6 7">
    <name type="scientific">Arsenicicoccus bolidensis</name>
    <dbReference type="NCBI Taxonomy" id="229480"/>
    <lineage>
        <taxon>Bacteria</taxon>
        <taxon>Bacillati</taxon>
        <taxon>Actinomycetota</taxon>
        <taxon>Actinomycetes</taxon>
        <taxon>Micrococcales</taxon>
        <taxon>Intrasporangiaceae</taxon>
        <taxon>Arsenicicoccus</taxon>
    </lineage>
</organism>
<dbReference type="PANTHER" id="PTHR43179">
    <property type="entry name" value="RHAMNOSYLTRANSFERASE WBBL"/>
    <property type="match status" value="1"/>
</dbReference>
<evidence type="ECO:0000313" key="7">
    <source>
        <dbReference type="Proteomes" id="UP001521931"/>
    </source>
</evidence>
<evidence type="ECO:0000256" key="1">
    <source>
        <dbReference type="ARBA" id="ARBA00004776"/>
    </source>
</evidence>